<feature type="domain" description="Thymidylate kinase-like" evidence="13">
    <location>
        <begin position="5"/>
        <end position="195"/>
    </location>
</feature>
<dbReference type="GO" id="GO:0005829">
    <property type="term" value="C:cytosol"/>
    <property type="evidence" value="ECO:0007669"/>
    <property type="project" value="TreeGrafter"/>
</dbReference>
<dbReference type="Pfam" id="PF02223">
    <property type="entry name" value="Thymidylate_kin"/>
    <property type="match status" value="1"/>
</dbReference>
<accession>A0A832G7Q4</accession>
<dbReference type="InterPro" id="IPR018094">
    <property type="entry name" value="Thymidylate_kinase"/>
</dbReference>
<evidence type="ECO:0000256" key="6">
    <source>
        <dbReference type="ARBA" id="ARBA00022741"/>
    </source>
</evidence>
<dbReference type="EC" id="2.7.4.9" evidence="2 12"/>
<dbReference type="EMBL" id="DSVI01000019">
    <property type="protein sequence ID" value="HGT48807.1"/>
    <property type="molecule type" value="Genomic_DNA"/>
</dbReference>
<dbReference type="NCBIfam" id="TIGR00041">
    <property type="entry name" value="DTMP_kinase"/>
    <property type="match status" value="1"/>
</dbReference>
<dbReference type="GO" id="GO:0004798">
    <property type="term" value="F:dTMP kinase activity"/>
    <property type="evidence" value="ECO:0007669"/>
    <property type="project" value="UniProtKB-UniRule"/>
</dbReference>
<dbReference type="PROSITE" id="PS01331">
    <property type="entry name" value="THYMIDYLATE_KINASE"/>
    <property type="match status" value="1"/>
</dbReference>
<dbReference type="PANTHER" id="PTHR10344:SF4">
    <property type="entry name" value="UMP-CMP KINASE 2, MITOCHONDRIAL"/>
    <property type="match status" value="1"/>
</dbReference>
<evidence type="ECO:0000256" key="7">
    <source>
        <dbReference type="ARBA" id="ARBA00022777"/>
    </source>
</evidence>
<dbReference type="GO" id="GO:0006235">
    <property type="term" value="P:dTTP biosynthetic process"/>
    <property type="evidence" value="ECO:0007669"/>
    <property type="project" value="UniProtKB-UniRule"/>
</dbReference>
<comment type="caution">
    <text evidence="12">Lacks conserved residue(s) required for the propagation of feature annotation.</text>
</comment>
<dbReference type="AlphaFoldDB" id="A0A832G7Q4"/>
<keyword evidence="7 12" id="KW-0418">Kinase</keyword>
<keyword evidence="8 12" id="KW-0067">ATP-binding</keyword>
<dbReference type="CDD" id="cd01672">
    <property type="entry name" value="TMPK"/>
    <property type="match status" value="1"/>
</dbReference>
<proteinExistence type="inferred from homology"/>
<evidence type="ECO:0000256" key="5">
    <source>
        <dbReference type="ARBA" id="ARBA00022727"/>
    </source>
</evidence>
<reference evidence="14" key="1">
    <citation type="journal article" date="2020" name="mSystems">
        <title>Genome- and Community-Level Interaction Insights into Carbon Utilization and Element Cycling Functions of Hydrothermarchaeota in Hydrothermal Sediment.</title>
        <authorList>
            <person name="Zhou Z."/>
            <person name="Liu Y."/>
            <person name="Xu W."/>
            <person name="Pan J."/>
            <person name="Luo Z.H."/>
            <person name="Li M."/>
        </authorList>
    </citation>
    <scope>NUCLEOTIDE SEQUENCE [LARGE SCALE GENOMIC DNA]</scope>
    <source>
        <strain evidence="14">SpSt-500</strain>
    </source>
</reference>
<evidence type="ECO:0000256" key="1">
    <source>
        <dbReference type="ARBA" id="ARBA00009776"/>
    </source>
</evidence>
<evidence type="ECO:0000256" key="3">
    <source>
        <dbReference type="ARBA" id="ARBA00017144"/>
    </source>
</evidence>
<keyword evidence="4 12" id="KW-0808">Transferase</keyword>
<evidence type="ECO:0000259" key="13">
    <source>
        <dbReference type="Pfam" id="PF02223"/>
    </source>
</evidence>
<name>A0A832G7Q4_9BACT</name>
<evidence type="ECO:0000256" key="9">
    <source>
        <dbReference type="ARBA" id="ARBA00029962"/>
    </source>
</evidence>
<dbReference type="SUPFAM" id="SSF52540">
    <property type="entry name" value="P-loop containing nucleoside triphosphate hydrolases"/>
    <property type="match status" value="1"/>
</dbReference>
<keyword evidence="5 12" id="KW-0545">Nucleotide biosynthesis</keyword>
<comment type="catalytic activity">
    <reaction evidence="10 12">
        <text>dTMP + ATP = dTDP + ADP</text>
        <dbReference type="Rhea" id="RHEA:13517"/>
        <dbReference type="ChEBI" id="CHEBI:30616"/>
        <dbReference type="ChEBI" id="CHEBI:58369"/>
        <dbReference type="ChEBI" id="CHEBI:63528"/>
        <dbReference type="ChEBI" id="CHEBI:456216"/>
        <dbReference type="EC" id="2.7.4.9"/>
    </reaction>
</comment>
<organism evidence="14">
    <name type="scientific">Ignavibacterium album</name>
    <dbReference type="NCBI Taxonomy" id="591197"/>
    <lineage>
        <taxon>Bacteria</taxon>
        <taxon>Pseudomonadati</taxon>
        <taxon>Ignavibacteriota</taxon>
        <taxon>Ignavibacteria</taxon>
        <taxon>Ignavibacteriales</taxon>
        <taxon>Ignavibacteriaceae</taxon>
        <taxon>Ignavibacterium</taxon>
    </lineage>
</organism>
<evidence type="ECO:0000313" key="14">
    <source>
        <dbReference type="EMBL" id="HGT48807.1"/>
    </source>
</evidence>
<protein>
    <recommendedName>
        <fullName evidence="3 12">Thymidylate kinase</fullName>
        <ecNumber evidence="2 12">2.7.4.9</ecNumber>
    </recommendedName>
    <alternativeName>
        <fullName evidence="9 12">dTMP kinase</fullName>
    </alternativeName>
</protein>
<dbReference type="InterPro" id="IPR039430">
    <property type="entry name" value="Thymidylate_kin-like_dom"/>
</dbReference>
<sequence length="205" mass="23591">MFITFEGIDFCGKSTQVELLKNYFERKGKSVQVIREPGGTEISEKIRDILLDKKNNKMFMETELLLFSASRAQLVREKINPFIKQGEIVISDRFHDSSTAYQGFGRGLPIDSVLNVHKLAIGETIPDITFVIDIPVEVAVKRKSEKTHQELDRIEVSSNDFFEKVRNGYLTLAKNEKRFRVIDGTQSIEIIHKLIINYIEEIEPK</sequence>
<keyword evidence="6 12" id="KW-0547">Nucleotide-binding</keyword>
<dbReference type="FunFam" id="3.40.50.300:FF:000225">
    <property type="entry name" value="Thymidylate kinase"/>
    <property type="match status" value="1"/>
</dbReference>
<dbReference type="GO" id="GO:0006233">
    <property type="term" value="P:dTDP biosynthetic process"/>
    <property type="evidence" value="ECO:0007669"/>
    <property type="project" value="InterPro"/>
</dbReference>
<evidence type="ECO:0000256" key="4">
    <source>
        <dbReference type="ARBA" id="ARBA00022679"/>
    </source>
</evidence>
<comment type="caution">
    <text evidence="14">The sequence shown here is derived from an EMBL/GenBank/DDBJ whole genome shotgun (WGS) entry which is preliminary data.</text>
</comment>
<dbReference type="PANTHER" id="PTHR10344">
    <property type="entry name" value="THYMIDYLATE KINASE"/>
    <property type="match status" value="1"/>
</dbReference>
<dbReference type="InterPro" id="IPR027417">
    <property type="entry name" value="P-loop_NTPase"/>
</dbReference>
<dbReference type="GO" id="GO:0006227">
    <property type="term" value="P:dUDP biosynthetic process"/>
    <property type="evidence" value="ECO:0007669"/>
    <property type="project" value="TreeGrafter"/>
</dbReference>
<evidence type="ECO:0000256" key="2">
    <source>
        <dbReference type="ARBA" id="ARBA00012980"/>
    </source>
</evidence>
<dbReference type="Gene3D" id="3.40.50.300">
    <property type="entry name" value="P-loop containing nucleotide triphosphate hydrolases"/>
    <property type="match status" value="1"/>
</dbReference>
<dbReference type="GO" id="GO:0005524">
    <property type="term" value="F:ATP binding"/>
    <property type="evidence" value="ECO:0007669"/>
    <property type="project" value="UniProtKB-UniRule"/>
</dbReference>
<evidence type="ECO:0000256" key="10">
    <source>
        <dbReference type="ARBA" id="ARBA00048743"/>
    </source>
</evidence>
<comment type="similarity">
    <text evidence="1 12">Belongs to the thymidylate kinase family.</text>
</comment>
<evidence type="ECO:0000256" key="12">
    <source>
        <dbReference type="HAMAP-Rule" id="MF_00165"/>
    </source>
</evidence>
<dbReference type="InterPro" id="IPR018095">
    <property type="entry name" value="Thymidylate_kin_CS"/>
</dbReference>
<evidence type="ECO:0000256" key="11">
    <source>
        <dbReference type="ARBA" id="ARBA00057735"/>
    </source>
</evidence>
<dbReference type="HAMAP" id="MF_00165">
    <property type="entry name" value="Thymidylate_kinase"/>
    <property type="match status" value="1"/>
</dbReference>
<evidence type="ECO:0000256" key="8">
    <source>
        <dbReference type="ARBA" id="ARBA00022840"/>
    </source>
</evidence>
<gene>
    <name evidence="12 14" type="primary">tmk</name>
    <name evidence="14" type="ORF">ENS56_12275</name>
</gene>
<comment type="function">
    <text evidence="11 12">Phosphorylation of dTMP to form dTDP in both de novo and salvage pathways of dTTP synthesis.</text>
</comment>